<dbReference type="EMBL" id="SMGQ01000018">
    <property type="protein sequence ID" value="TCK87895.1"/>
    <property type="molecule type" value="Genomic_DNA"/>
</dbReference>
<protein>
    <submittedName>
        <fullName evidence="2">TATA-box binding protein</fullName>
    </submittedName>
</protein>
<evidence type="ECO:0000313" key="3">
    <source>
        <dbReference type="Proteomes" id="UP000294545"/>
    </source>
</evidence>
<organism evidence="2 3">
    <name type="scientific">Natranaerovirga hydrolytica</name>
    <dbReference type="NCBI Taxonomy" id="680378"/>
    <lineage>
        <taxon>Bacteria</taxon>
        <taxon>Bacillati</taxon>
        <taxon>Bacillota</taxon>
        <taxon>Clostridia</taxon>
        <taxon>Lachnospirales</taxon>
        <taxon>Natranaerovirgaceae</taxon>
        <taxon>Natranaerovirga</taxon>
    </lineage>
</organism>
<keyword evidence="1" id="KW-0812">Transmembrane</keyword>
<dbReference type="RefSeq" id="WP_132283389.1">
    <property type="nucleotide sequence ID" value="NZ_SMGQ01000018.1"/>
</dbReference>
<keyword evidence="1" id="KW-0472">Membrane</keyword>
<dbReference type="Pfam" id="PF08680">
    <property type="entry name" value="DUF1779"/>
    <property type="match status" value="1"/>
</dbReference>
<dbReference type="Proteomes" id="UP000294545">
    <property type="component" value="Unassembled WGS sequence"/>
</dbReference>
<dbReference type="InterPro" id="IPR014794">
    <property type="entry name" value="DUF1779"/>
</dbReference>
<dbReference type="AlphaFoldDB" id="A0A4R1M7J0"/>
<keyword evidence="1" id="KW-1133">Transmembrane helix</keyword>
<gene>
    <name evidence="2" type="ORF">EDC19_2739</name>
</gene>
<reference evidence="2 3" key="1">
    <citation type="submission" date="2019-03" db="EMBL/GenBank/DDBJ databases">
        <title>Genomic Encyclopedia of Type Strains, Phase IV (KMG-IV): sequencing the most valuable type-strain genomes for metagenomic binning, comparative biology and taxonomic classification.</title>
        <authorList>
            <person name="Goeker M."/>
        </authorList>
    </citation>
    <scope>NUCLEOTIDE SEQUENCE [LARGE SCALE GENOMIC DNA]</scope>
    <source>
        <strain evidence="2 3">DSM 24176</strain>
    </source>
</reference>
<feature type="transmembrane region" description="Helical" evidence="1">
    <location>
        <begin position="6"/>
        <end position="27"/>
    </location>
</feature>
<dbReference type="OrthoDB" id="1986715at2"/>
<dbReference type="SUPFAM" id="SSF143842">
    <property type="entry name" value="YwmB-like"/>
    <property type="match status" value="1"/>
</dbReference>
<accession>A0A4R1M7J0</accession>
<proteinExistence type="predicted"/>
<name>A0A4R1M7J0_9FIRM</name>
<evidence type="ECO:0000256" key="1">
    <source>
        <dbReference type="SAM" id="Phobius"/>
    </source>
</evidence>
<evidence type="ECO:0000313" key="2">
    <source>
        <dbReference type="EMBL" id="TCK87895.1"/>
    </source>
</evidence>
<dbReference type="InterPro" id="IPR036209">
    <property type="entry name" value="YwmB-like_sf"/>
</dbReference>
<sequence length="251" mass="29224">MDKKQALYVVFIVMLVVIYQYSGNLFINGEKELVQAFNNTTFNIQESNITVWGLYSNNYMSRENKVEVLNDIAKEISLEPEYEYNIVNEGSFQEAQLIKQSKNARTSIKIVSMERELEGNLKEVENFLIVDIKFMNNIHSALHYKELLTNLFNEKALDMQVTMHFVGEHDGFLSEEKKESISNDLLKAINAREQERFVTNEIYSIYGYTSTIKDYILSNNKRINVDIAITYNEEEDKSILYIATPLITMPY</sequence>
<dbReference type="Gene3D" id="3.30.360.40">
    <property type="entry name" value="YwmB-like"/>
    <property type="match status" value="1"/>
</dbReference>
<comment type="caution">
    <text evidence="2">The sequence shown here is derived from an EMBL/GenBank/DDBJ whole genome shotgun (WGS) entry which is preliminary data.</text>
</comment>
<keyword evidence="3" id="KW-1185">Reference proteome</keyword>